<evidence type="ECO:0000259" key="1">
    <source>
        <dbReference type="Pfam" id="PF18588"/>
    </source>
</evidence>
<sequence length="300" mass="31220">MTDPRRRHYGVLHGCAPVPAGPLALVWGNCQAEAVRVLLATVPDLPVTPVRIPPVHELTAADLDLLAPLLARTRLLAAQPVRDGYRGLPLGTAEVAAALPAAATVVRWPVVRHPALHPWSAIVRHPSDPAAVPPPVPYHDLRALAAAAGRPAGAPPSAGALAEVGARGVAELARREARDTDVGVADVITSFGTAAAHTLNHPGNPVLHCLAARILDTAGLPATVGDPGRDLLGGIRSPLRRDVLDALGLPGPARGHWLDGDRPVGEDEVLAAQRGWYAAHPAWVRAGVARHADTLEILGL</sequence>
<gene>
    <name evidence="2" type="ORF">WJX68_22270</name>
</gene>
<dbReference type="Pfam" id="PF18588">
    <property type="entry name" value="WcbI"/>
    <property type="match status" value="1"/>
</dbReference>
<evidence type="ECO:0000313" key="2">
    <source>
        <dbReference type="EMBL" id="MEJ8281679.1"/>
    </source>
</evidence>
<feature type="domain" description="Polysaccharide biosynthesis enzyme WcbI" evidence="1">
    <location>
        <begin position="24"/>
        <end position="222"/>
    </location>
</feature>
<comment type="caution">
    <text evidence="2">The sequence shown here is derived from an EMBL/GenBank/DDBJ whole genome shotgun (WGS) entry which is preliminary data.</text>
</comment>
<dbReference type="InterPro" id="IPR041307">
    <property type="entry name" value="WcbI"/>
</dbReference>
<proteinExistence type="predicted"/>
<keyword evidence="3" id="KW-1185">Reference proteome</keyword>
<evidence type="ECO:0000313" key="3">
    <source>
        <dbReference type="Proteomes" id="UP001364211"/>
    </source>
</evidence>
<dbReference type="RefSeq" id="WP_340294290.1">
    <property type="nucleotide sequence ID" value="NZ_JBBJUP010000022.1"/>
</dbReference>
<accession>A0ABU8TCK7</accession>
<name>A0ABU8TCK7_9PSEU</name>
<protein>
    <submittedName>
        <fullName evidence="2">WcbI family polysaccharide biosynthesis putative acetyltransferase</fullName>
    </submittedName>
</protein>
<reference evidence="2 3" key="1">
    <citation type="submission" date="2024-03" db="EMBL/GenBank/DDBJ databases">
        <title>Draft genome sequence of Pseudonocardia sp. DW16-2.</title>
        <authorList>
            <person name="Duangmal K."/>
        </authorList>
    </citation>
    <scope>NUCLEOTIDE SEQUENCE [LARGE SCALE GENOMIC DNA]</scope>
    <source>
        <strain evidence="2 3">DW16-2</strain>
    </source>
</reference>
<dbReference type="EMBL" id="JBBJUP010000022">
    <property type="protein sequence ID" value="MEJ8281679.1"/>
    <property type="molecule type" value="Genomic_DNA"/>
</dbReference>
<organism evidence="2 3">
    <name type="scientific">Pseudonocardia spirodelae</name>
    <dbReference type="NCBI Taxonomy" id="3133431"/>
    <lineage>
        <taxon>Bacteria</taxon>
        <taxon>Bacillati</taxon>
        <taxon>Actinomycetota</taxon>
        <taxon>Actinomycetes</taxon>
        <taxon>Pseudonocardiales</taxon>
        <taxon>Pseudonocardiaceae</taxon>
        <taxon>Pseudonocardia</taxon>
    </lineage>
</organism>
<dbReference type="Proteomes" id="UP001364211">
    <property type="component" value="Unassembled WGS sequence"/>
</dbReference>
<dbReference type="Gene3D" id="3.40.50.12080">
    <property type="match status" value="1"/>
</dbReference>